<dbReference type="KEGG" id="sind:105160144"/>
<dbReference type="Proteomes" id="UP000504604">
    <property type="component" value="Linkage group LG4"/>
</dbReference>
<reference evidence="3" key="1">
    <citation type="submission" date="2025-08" db="UniProtKB">
        <authorList>
            <consortium name="RefSeq"/>
        </authorList>
    </citation>
    <scope>IDENTIFICATION</scope>
</reference>
<accession>A0A6I9T193</accession>
<dbReference type="SUPFAM" id="SSF53098">
    <property type="entry name" value="Ribonuclease H-like"/>
    <property type="match status" value="1"/>
</dbReference>
<dbReference type="RefSeq" id="XP_011075710.1">
    <property type="nucleotide sequence ID" value="XM_011077408.1"/>
</dbReference>
<dbReference type="PANTHER" id="PTHR48475">
    <property type="entry name" value="RIBONUCLEASE H"/>
    <property type="match status" value="1"/>
</dbReference>
<gene>
    <name evidence="3" type="primary">LOC105160144</name>
</gene>
<dbReference type="CDD" id="cd09279">
    <property type="entry name" value="RNase_HI_like"/>
    <property type="match status" value="1"/>
</dbReference>
<dbReference type="InterPro" id="IPR041588">
    <property type="entry name" value="Integrase_H2C2"/>
</dbReference>
<dbReference type="Gene3D" id="3.30.70.270">
    <property type="match status" value="1"/>
</dbReference>
<dbReference type="Gene3D" id="3.30.420.10">
    <property type="entry name" value="Ribonuclease H-like superfamily/Ribonuclease H"/>
    <property type="match status" value="2"/>
</dbReference>
<dbReference type="Gene3D" id="1.10.340.70">
    <property type="match status" value="1"/>
</dbReference>
<dbReference type="OrthoDB" id="1414481at2759"/>
<dbReference type="InterPro" id="IPR002156">
    <property type="entry name" value="RNaseH_domain"/>
</dbReference>
<dbReference type="GeneID" id="105160144"/>
<evidence type="ECO:0000259" key="1">
    <source>
        <dbReference type="PROSITE" id="PS50879"/>
    </source>
</evidence>
<dbReference type="Pfam" id="PF13456">
    <property type="entry name" value="RVT_3"/>
    <property type="match status" value="1"/>
</dbReference>
<evidence type="ECO:0000313" key="2">
    <source>
        <dbReference type="Proteomes" id="UP000504604"/>
    </source>
</evidence>
<name>A0A6I9T193_SESIN</name>
<dbReference type="InterPro" id="IPR043502">
    <property type="entry name" value="DNA/RNA_pol_sf"/>
</dbReference>
<organism evidence="2 3">
    <name type="scientific">Sesamum indicum</name>
    <name type="common">Oriental sesame</name>
    <name type="synonym">Sesamum orientale</name>
    <dbReference type="NCBI Taxonomy" id="4182"/>
    <lineage>
        <taxon>Eukaryota</taxon>
        <taxon>Viridiplantae</taxon>
        <taxon>Streptophyta</taxon>
        <taxon>Embryophyta</taxon>
        <taxon>Tracheophyta</taxon>
        <taxon>Spermatophyta</taxon>
        <taxon>Magnoliopsida</taxon>
        <taxon>eudicotyledons</taxon>
        <taxon>Gunneridae</taxon>
        <taxon>Pentapetalae</taxon>
        <taxon>asterids</taxon>
        <taxon>lamiids</taxon>
        <taxon>Lamiales</taxon>
        <taxon>Pedaliaceae</taxon>
        <taxon>Sesamum</taxon>
    </lineage>
</organism>
<dbReference type="SUPFAM" id="SSF56672">
    <property type="entry name" value="DNA/RNA polymerases"/>
    <property type="match status" value="1"/>
</dbReference>
<protein>
    <submittedName>
        <fullName evidence="3">Uncharacterized protein LOC105160144</fullName>
    </submittedName>
</protein>
<dbReference type="Pfam" id="PF17921">
    <property type="entry name" value="Integrase_H2C2"/>
    <property type="match status" value="1"/>
</dbReference>
<dbReference type="PROSITE" id="PS50879">
    <property type="entry name" value="RNASE_H_1"/>
    <property type="match status" value="1"/>
</dbReference>
<dbReference type="GO" id="GO:0004523">
    <property type="term" value="F:RNA-DNA hybrid ribonuclease activity"/>
    <property type="evidence" value="ECO:0007669"/>
    <property type="project" value="InterPro"/>
</dbReference>
<feature type="domain" description="RNase H type-1" evidence="1">
    <location>
        <begin position="99"/>
        <end position="228"/>
    </location>
</feature>
<proteinExistence type="predicted"/>
<dbReference type="AlphaFoldDB" id="A0A6I9T193"/>
<sequence>MQLGSPKLIKEVQQLTGKVASLNRFIARSADRNLPFFKVLRKVNNFEWNDQCEKALQELKCSVLVREEDGKLSPIYYVSKMLQEAEKKLCRNRIRPPEKDERWLLHVDGSSTSKNGGAGIYLQGPDGVEIEIATRLNFPEINNEAEYEALIQGLQMAWDGGVRQVDVYTDSQLVAMQEQGTYETREWSMTQYLVKVKEMMKKFDRCTINQIPRDENARTDALSKFGSLLEGVKERKITMMVKSQPVIDEKVVHAVEVTDFWRTPFVRYLKYGELPSDAIAAKRLQFKENRFTMLGDDLYKRTPEGILLKCLDGERSQYVMKEIHEGSCRNHSGGRSLAQKILRQGYFWPIMVEDAKEFSKKCESCHKYAGLLHSPATLLDPLKVACHFNQWGIDILGPFSQAVAQKKFLIIVVEYFSKWVEAKALAKISEKEYLKTRLEGAKGAWVKEFLGVLWAYRTTHEQPLERSFDLTVIEEGRDRAYAKILRYKIMLTRNYNRRVRPRSSQVDDLVLKKVEVSKHVGKLDPTWEGPYKVVEIRRKATYILQDLEGKNLPRSWNVHNLKKFYA</sequence>
<evidence type="ECO:0000313" key="3">
    <source>
        <dbReference type="RefSeq" id="XP_011075710.1"/>
    </source>
</evidence>
<keyword evidence="2" id="KW-1185">Reference proteome</keyword>
<dbReference type="GO" id="GO:0003676">
    <property type="term" value="F:nucleic acid binding"/>
    <property type="evidence" value="ECO:0007669"/>
    <property type="project" value="InterPro"/>
</dbReference>
<dbReference type="InterPro" id="IPR036397">
    <property type="entry name" value="RNaseH_sf"/>
</dbReference>
<dbReference type="InterPro" id="IPR012337">
    <property type="entry name" value="RNaseH-like_sf"/>
</dbReference>
<dbReference type="PANTHER" id="PTHR48475:SF2">
    <property type="entry name" value="RIBONUCLEASE H"/>
    <property type="match status" value="1"/>
</dbReference>
<dbReference type="InParanoid" id="A0A6I9T193"/>
<dbReference type="InterPro" id="IPR043128">
    <property type="entry name" value="Rev_trsase/Diguanyl_cyclase"/>
</dbReference>